<sequence length="50" mass="5558">MAGSSLSSCRWWRGSSTTTKVSKEDEFCGYKSNSFLSKIKLSCGMLFVII</sequence>
<keyword evidence="2" id="KW-1185">Reference proteome</keyword>
<name>A0A6A4PM25_LUPAL</name>
<comment type="caution">
    <text evidence="1">The sequence shown here is derived from an EMBL/GenBank/DDBJ whole genome shotgun (WGS) entry which is preliminary data.</text>
</comment>
<reference evidence="2" key="1">
    <citation type="journal article" date="2020" name="Nat. Commun.">
        <title>Genome sequence of the cluster root forming white lupin.</title>
        <authorList>
            <person name="Hufnagel B."/>
            <person name="Marques A."/>
            <person name="Soriano A."/>
            <person name="Marques L."/>
            <person name="Divol F."/>
            <person name="Doumas P."/>
            <person name="Sallet E."/>
            <person name="Mancinotti D."/>
            <person name="Carrere S."/>
            <person name="Marande W."/>
            <person name="Arribat S."/>
            <person name="Keller J."/>
            <person name="Huneau C."/>
            <person name="Blein T."/>
            <person name="Aime D."/>
            <person name="Laguerre M."/>
            <person name="Taylor J."/>
            <person name="Schubert V."/>
            <person name="Nelson M."/>
            <person name="Geu-Flores F."/>
            <person name="Crespi M."/>
            <person name="Gallardo-Guerrero K."/>
            <person name="Delaux P.-M."/>
            <person name="Salse J."/>
            <person name="Berges H."/>
            <person name="Guyot R."/>
            <person name="Gouzy J."/>
            <person name="Peret B."/>
        </authorList>
    </citation>
    <scope>NUCLEOTIDE SEQUENCE [LARGE SCALE GENOMIC DNA]</scope>
    <source>
        <strain evidence="2">cv. Amiga</strain>
    </source>
</reference>
<accession>A0A6A4PM25</accession>
<evidence type="ECO:0000313" key="2">
    <source>
        <dbReference type="Proteomes" id="UP000447434"/>
    </source>
</evidence>
<dbReference type="EMBL" id="WOCE01000012">
    <property type="protein sequence ID" value="KAE9602344.1"/>
    <property type="molecule type" value="Genomic_DNA"/>
</dbReference>
<dbReference type="AlphaFoldDB" id="A0A6A4PM25"/>
<protein>
    <submittedName>
        <fullName evidence="1">Uncharacterized protein</fullName>
    </submittedName>
</protein>
<proteinExistence type="predicted"/>
<evidence type="ECO:0000313" key="1">
    <source>
        <dbReference type="EMBL" id="KAE9602344.1"/>
    </source>
</evidence>
<organism evidence="1 2">
    <name type="scientific">Lupinus albus</name>
    <name type="common">White lupine</name>
    <name type="synonym">Lupinus termis</name>
    <dbReference type="NCBI Taxonomy" id="3870"/>
    <lineage>
        <taxon>Eukaryota</taxon>
        <taxon>Viridiplantae</taxon>
        <taxon>Streptophyta</taxon>
        <taxon>Embryophyta</taxon>
        <taxon>Tracheophyta</taxon>
        <taxon>Spermatophyta</taxon>
        <taxon>Magnoliopsida</taxon>
        <taxon>eudicotyledons</taxon>
        <taxon>Gunneridae</taxon>
        <taxon>Pentapetalae</taxon>
        <taxon>rosids</taxon>
        <taxon>fabids</taxon>
        <taxon>Fabales</taxon>
        <taxon>Fabaceae</taxon>
        <taxon>Papilionoideae</taxon>
        <taxon>50 kb inversion clade</taxon>
        <taxon>genistoids sensu lato</taxon>
        <taxon>core genistoids</taxon>
        <taxon>Genisteae</taxon>
        <taxon>Lupinus</taxon>
    </lineage>
</organism>
<gene>
    <name evidence="1" type="ORF">Lalb_Chr12g0198591</name>
</gene>
<dbReference type="Proteomes" id="UP000447434">
    <property type="component" value="Chromosome 12"/>
</dbReference>